<feature type="domain" description="PAC" evidence="10">
    <location>
        <begin position="581"/>
        <end position="633"/>
    </location>
</feature>
<dbReference type="InterPro" id="IPR000700">
    <property type="entry name" value="PAS-assoc_C"/>
</dbReference>
<dbReference type="Proteomes" id="UP000277326">
    <property type="component" value="Unassembled WGS sequence"/>
</dbReference>
<dbReference type="SMART" id="SM00086">
    <property type="entry name" value="PAC"/>
    <property type="match status" value="4"/>
</dbReference>
<dbReference type="EMBL" id="CP034145">
    <property type="protein sequence ID" value="AZH24887.1"/>
    <property type="molecule type" value="Genomic_DNA"/>
</dbReference>
<dbReference type="CDD" id="cd00075">
    <property type="entry name" value="HATPase"/>
    <property type="match status" value="1"/>
</dbReference>
<dbReference type="CDD" id="cd00082">
    <property type="entry name" value="HisKA"/>
    <property type="match status" value="1"/>
</dbReference>
<evidence type="ECO:0000256" key="1">
    <source>
        <dbReference type="ARBA" id="ARBA00000085"/>
    </source>
</evidence>
<dbReference type="Gene3D" id="3.30.565.10">
    <property type="entry name" value="Histidine kinase-like ATPase, C-terminal domain"/>
    <property type="match status" value="1"/>
</dbReference>
<keyword evidence="5" id="KW-0418">Kinase</keyword>
<feature type="domain" description="Response regulatory" evidence="8">
    <location>
        <begin position="6"/>
        <end position="119"/>
    </location>
</feature>
<keyword evidence="3" id="KW-0597">Phosphoprotein</keyword>
<dbReference type="PROSITE" id="PS50110">
    <property type="entry name" value="RESPONSE_REGULATORY"/>
    <property type="match status" value="1"/>
</dbReference>
<dbReference type="GeneID" id="38470753"/>
<feature type="domain" description="Histidine kinase" evidence="7">
    <location>
        <begin position="644"/>
        <end position="866"/>
    </location>
</feature>
<dbReference type="InterPro" id="IPR001610">
    <property type="entry name" value="PAC"/>
</dbReference>
<dbReference type="GO" id="GO:0000155">
    <property type="term" value="F:phosphorelay sensor kinase activity"/>
    <property type="evidence" value="ECO:0007669"/>
    <property type="project" value="InterPro"/>
</dbReference>
<feature type="domain" description="PAC" evidence="10">
    <location>
        <begin position="454"/>
        <end position="503"/>
    </location>
</feature>
<protein>
    <recommendedName>
        <fullName evidence="2">histidine kinase</fullName>
        <ecNumber evidence="2">2.7.13.3</ecNumber>
    </recommendedName>
</protein>
<dbReference type="SUPFAM" id="SSF55785">
    <property type="entry name" value="PYP-like sensor domain (PAS domain)"/>
    <property type="match status" value="4"/>
</dbReference>
<reference evidence="12" key="3">
    <citation type="submission" date="2018-10" db="EMBL/GenBank/DDBJ databases">
        <authorList>
            <person name="Whitman W."/>
            <person name="Huntemann M."/>
            <person name="Clum A."/>
            <person name="Pillay M."/>
            <person name="Palaniappan K."/>
            <person name="Varghese N."/>
            <person name="Mikhailova N."/>
            <person name="Stamatis D."/>
            <person name="Reddy T."/>
            <person name="Daum C."/>
            <person name="Shapiro N."/>
            <person name="Ivanova N."/>
            <person name="Kyrpides N."/>
            <person name="Woyke T."/>
        </authorList>
    </citation>
    <scope>NUCLEOTIDE SEQUENCE</scope>
    <source>
        <strain evidence="12">CGMCC 1.10124</strain>
    </source>
</reference>
<dbReference type="SUPFAM" id="SSF47384">
    <property type="entry name" value="Homodimeric domain of signal transducing histidine kinase"/>
    <property type="match status" value="1"/>
</dbReference>
<dbReference type="Pfam" id="PF08448">
    <property type="entry name" value="PAS_4"/>
    <property type="match status" value="2"/>
</dbReference>
<dbReference type="SUPFAM" id="SSF52172">
    <property type="entry name" value="CheY-like"/>
    <property type="match status" value="1"/>
</dbReference>
<evidence type="ECO:0000259" key="7">
    <source>
        <dbReference type="PROSITE" id="PS50109"/>
    </source>
</evidence>
<evidence type="ECO:0000313" key="12">
    <source>
        <dbReference type="EMBL" id="RMB13904.1"/>
    </source>
</evidence>
<dbReference type="KEGG" id="haer:DU502_05665"/>
<evidence type="ECO:0000259" key="10">
    <source>
        <dbReference type="PROSITE" id="PS50113"/>
    </source>
</evidence>
<dbReference type="InterPro" id="IPR036890">
    <property type="entry name" value="HATPase_C_sf"/>
</dbReference>
<keyword evidence="14" id="KW-1185">Reference proteome</keyword>
<dbReference type="NCBIfam" id="TIGR00229">
    <property type="entry name" value="sensory_box"/>
    <property type="match status" value="4"/>
</dbReference>
<dbReference type="Gene3D" id="2.10.70.100">
    <property type="match status" value="2"/>
</dbReference>
<dbReference type="Gene3D" id="3.30.450.20">
    <property type="entry name" value="PAS domain"/>
    <property type="match status" value="4"/>
</dbReference>
<dbReference type="PANTHER" id="PTHR43304">
    <property type="entry name" value="PHYTOCHROME-LIKE PROTEIN CPH1"/>
    <property type="match status" value="1"/>
</dbReference>
<dbReference type="PRINTS" id="PR00344">
    <property type="entry name" value="BCTRLSENSOR"/>
</dbReference>
<evidence type="ECO:0000259" key="8">
    <source>
        <dbReference type="PROSITE" id="PS50110"/>
    </source>
</evidence>
<dbReference type="SMART" id="SM00387">
    <property type="entry name" value="HATPase_c"/>
    <property type="match status" value="1"/>
</dbReference>
<dbReference type="CDD" id="cd00156">
    <property type="entry name" value="REC"/>
    <property type="match status" value="1"/>
</dbReference>
<dbReference type="Gene3D" id="3.40.50.2300">
    <property type="match status" value="1"/>
</dbReference>
<dbReference type="PROSITE" id="PS50113">
    <property type="entry name" value="PAC"/>
    <property type="match status" value="4"/>
</dbReference>
<dbReference type="InterPro" id="IPR003594">
    <property type="entry name" value="HATPase_dom"/>
</dbReference>
<dbReference type="SUPFAM" id="SSF55874">
    <property type="entry name" value="ATPase domain of HSP90 chaperone/DNA topoisomerase II/histidine kinase"/>
    <property type="match status" value="1"/>
</dbReference>
<dbReference type="InterPro" id="IPR052162">
    <property type="entry name" value="Sensor_kinase/Photoreceptor"/>
</dbReference>
<dbReference type="EMBL" id="REFS01000004">
    <property type="protein sequence ID" value="RMB13904.1"/>
    <property type="molecule type" value="Genomic_DNA"/>
</dbReference>
<dbReference type="InterPro" id="IPR003661">
    <property type="entry name" value="HisK_dim/P_dom"/>
</dbReference>
<dbReference type="InterPro" id="IPR013656">
    <property type="entry name" value="PAS_4"/>
</dbReference>
<dbReference type="PROSITE" id="PS50109">
    <property type="entry name" value="HIS_KIN"/>
    <property type="match status" value="1"/>
</dbReference>
<dbReference type="EC" id="2.7.13.3" evidence="2"/>
<dbReference type="CDD" id="cd00130">
    <property type="entry name" value="PAS"/>
    <property type="match status" value="4"/>
</dbReference>
<organism evidence="12 13">
    <name type="scientific">Haloplanus aerogenes</name>
    <dbReference type="NCBI Taxonomy" id="660522"/>
    <lineage>
        <taxon>Archaea</taxon>
        <taxon>Methanobacteriati</taxon>
        <taxon>Methanobacteriota</taxon>
        <taxon>Stenosarchaea group</taxon>
        <taxon>Halobacteria</taxon>
        <taxon>Halobacteriales</taxon>
        <taxon>Haloferacaceae</taxon>
        <taxon>Haloplanus</taxon>
    </lineage>
</organism>
<dbReference type="Pfam" id="PF02518">
    <property type="entry name" value="HATPase_c"/>
    <property type="match status" value="1"/>
</dbReference>
<evidence type="ECO:0000313" key="11">
    <source>
        <dbReference type="EMBL" id="AZH24887.1"/>
    </source>
</evidence>
<evidence type="ECO:0000313" key="13">
    <source>
        <dbReference type="Proteomes" id="UP000277326"/>
    </source>
</evidence>
<proteinExistence type="predicted"/>
<dbReference type="Gene3D" id="1.10.287.130">
    <property type="match status" value="1"/>
</dbReference>
<gene>
    <name evidence="12" type="ORF">ATH50_2347</name>
    <name evidence="11" type="ORF">DU502_05665</name>
</gene>
<comment type="caution">
    <text evidence="6">Lacks conserved residue(s) required for the propagation of feature annotation.</text>
</comment>
<accession>A0A3M0CYJ5</accession>
<dbReference type="InterPro" id="IPR035965">
    <property type="entry name" value="PAS-like_dom_sf"/>
</dbReference>
<dbReference type="InterPro" id="IPR001789">
    <property type="entry name" value="Sig_transdc_resp-reg_receiver"/>
</dbReference>
<dbReference type="Pfam" id="PF00072">
    <property type="entry name" value="Response_reg"/>
    <property type="match status" value="1"/>
</dbReference>
<evidence type="ECO:0000256" key="2">
    <source>
        <dbReference type="ARBA" id="ARBA00012438"/>
    </source>
</evidence>
<name>A0A3M0CYJ5_9EURY</name>
<dbReference type="Pfam" id="PF08447">
    <property type="entry name" value="PAS_3"/>
    <property type="match status" value="2"/>
</dbReference>
<dbReference type="SMART" id="SM00091">
    <property type="entry name" value="PAS"/>
    <property type="match status" value="4"/>
</dbReference>
<evidence type="ECO:0000259" key="9">
    <source>
        <dbReference type="PROSITE" id="PS50112"/>
    </source>
</evidence>
<feature type="domain" description="PAC" evidence="10">
    <location>
        <begin position="202"/>
        <end position="252"/>
    </location>
</feature>
<reference evidence="12 13" key="1">
    <citation type="journal article" date="2015" name="Stand. Genomic Sci.">
        <title>Genomic Encyclopedia of Bacterial and Archaeal Type Strains, Phase III: the genomes of soil and plant-associated and newly described type strains.</title>
        <authorList>
            <person name="Whitman W.B."/>
            <person name="Woyke T."/>
            <person name="Klenk H.P."/>
            <person name="Zhou Y."/>
            <person name="Lilburn T.G."/>
            <person name="Beck B.J."/>
            <person name="De Vos P."/>
            <person name="Vandamme P."/>
            <person name="Eisen J.A."/>
            <person name="Garrity G."/>
            <person name="Hugenholtz P."/>
            <person name="Kyrpides N.C."/>
        </authorList>
    </citation>
    <scope>NUCLEOTIDE SEQUENCE [LARGE SCALE GENOMIC DNA]</scope>
    <source>
        <strain evidence="12 13">CGMCC 1.10124</strain>
    </source>
</reference>
<dbReference type="PROSITE" id="PS50112">
    <property type="entry name" value="PAS"/>
    <property type="match status" value="1"/>
</dbReference>
<dbReference type="InterPro" id="IPR036097">
    <property type="entry name" value="HisK_dim/P_sf"/>
</dbReference>
<comment type="catalytic activity">
    <reaction evidence="1">
        <text>ATP + protein L-histidine = ADP + protein N-phospho-L-histidine.</text>
        <dbReference type="EC" id="2.7.13.3"/>
    </reaction>
</comment>
<keyword evidence="4" id="KW-0808">Transferase</keyword>
<dbReference type="InterPro" id="IPR004358">
    <property type="entry name" value="Sig_transdc_His_kin-like_C"/>
</dbReference>
<dbReference type="InterPro" id="IPR000014">
    <property type="entry name" value="PAS"/>
</dbReference>
<evidence type="ECO:0000256" key="5">
    <source>
        <dbReference type="ARBA" id="ARBA00022777"/>
    </source>
</evidence>
<evidence type="ECO:0000256" key="6">
    <source>
        <dbReference type="PROSITE-ProRule" id="PRU00169"/>
    </source>
</evidence>
<evidence type="ECO:0000256" key="3">
    <source>
        <dbReference type="ARBA" id="ARBA00022553"/>
    </source>
</evidence>
<evidence type="ECO:0000256" key="4">
    <source>
        <dbReference type="ARBA" id="ARBA00022679"/>
    </source>
</evidence>
<dbReference type="InterPro" id="IPR011006">
    <property type="entry name" value="CheY-like_superfamily"/>
</dbReference>
<dbReference type="SMART" id="SM00448">
    <property type="entry name" value="REC"/>
    <property type="match status" value="1"/>
</dbReference>
<feature type="domain" description="PAC" evidence="10">
    <location>
        <begin position="329"/>
        <end position="380"/>
    </location>
</feature>
<dbReference type="Proteomes" id="UP000282007">
    <property type="component" value="Chromosome"/>
</dbReference>
<dbReference type="SMART" id="SM00388">
    <property type="entry name" value="HisKA"/>
    <property type="match status" value="1"/>
</dbReference>
<feature type="domain" description="PAS" evidence="9">
    <location>
        <begin position="127"/>
        <end position="200"/>
    </location>
</feature>
<dbReference type="AlphaFoldDB" id="A0A3M0CYJ5"/>
<reference evidence="11 14" key="2">
    <citation type="submission" date="2018-07" db="EMBL/GenBank/DDBJ databases">
        <title>Genome sequences of Haloplanus aerogenes JCM 16430T.</title>
        <authorList>
            <person name="Kim Y.B."/>
            <person name="Roh S.W."/>
        </authorList>
    </citation>
    <scope>NUCLEOTIDE SEQUENCE [LARGE SCALE GENOMIC DNA]</scope>
    <source>
        <strain evidence="11 14">JCM 16430</strain>
    </source>
</reference>
<dbReference type="OrthoDB" id="8127at2157"/>
<dbReference type="InterPro" id="IPR013655">
    <property type="entry name" value="PAS_fold_3"/>
</dbReference>
<dbReference type="InterPro" id="IPR005467">
    <property type="entry name" value="His_kinase_dom"/>
</dbReference>
<dbReference type="PANTHER" id="PTHR43304:SF1">
    <property type="entry name" value="PAC DOMAIN-CONTAINING PROTEIN"/>
    <property type="match status" value="1"/>
</dbReference>
<dbReference type="Pfam" id="PF00512">
    <property type="entry name" value="HisKA"/>
    <property type="match status" value="1"/>
</dbReference>
<evidence type="ECO:0000313" key="14">
    <source>
        <dbReference type="Proteomes" id="UP000282007"/>
    </source>
</evidence>
<dbReference type="RefSeq" id="WP_121920949.1">
    <property type="nucleotide sequence ID" value="NZ_CP034145.1"/>
</dbReference>
<sequence length="877" mass="96478">MGDSVRVLYVDDPGLVARAATGLGRADARLTVETATSVDEALGRVDDADCVVSAYDLSDGDGVDFLGAVRERDPDRPFILFTDAGSEAVASEAISAGVTDYVRKDAVSDPWRQLADRVVDAADRSRDSVDYRAIFEHSPDGIVVQNPDGSFVDMNDAYADLFGYDREAFLEADFEAVHPDEPPYTLDHAREQIRDALESGPRTFEWPGITSDGEQFWTEVHLTPIRLDGADRVLATVRDVTERKERERELQRAERRYRAILDDPNILAGLLDPDGTVLDVNETALAYVDAPREAVIGVPFWGTPWFAQADAARAGIKTRIDRAASGEYVEFEADLTGADGTVHAIEGVFRPVASEDEVVSIVVSAREVTERKERERELERIRDFFMEAERLGNLGAWEYDADDNVVWTEGTRRIHGVDDDFEPTVAAGLDFIHPDDRDRVASAVEAAMEMGEPYDIEARLITASGDTRWIRARGEPVDTDGTTVRGYIQDITDQKERERQLREAKSQLEAAIEAGALGTWGWSIPEDRVVVDRAFAETFGIDPDAAADGVPIDRFLSAIHEEDRDRVEDAIDAALDDCGEYAEEFRVRDAVGDFRWVVARGNVECDESGAPVTFPGTLTDITERKAYEQRLERQNERLETFASVVSHDLRNPLTVAQGRLQLARLACTCDCDEFDAIERAHERMRALIDDLLTLARQGEGVDDTEPVHLSSVVASCWRTVDTTNADLIVDTDLIVEADRSRLQQLLENLIRNAIEHGSAGSRLGADDAVEYRSTGNRTQSGDAVEHGPDDDTVTITIGDLDDGFYVADDGPGIPESERETVFEAGHTTREGGTGFGLSIVEQIADAHGWSVAVTASDTGGARFEITGVERVDPDAST</sequence>